<organism evidence="1 2">
    <name type="scientific">Amantichitinum ursilacus</name>
    <dbReference type="NCBI Taxonomy" id="857265"/>
    <lineage>
        <taxon>Bacteria</taxon>
        <taxon>Pseudomonadati</taxon>
        <taxon>Pseudomonadota</taxon>
        <taxon>Betaproteobacteria</taxon>
        <taxon>Neisseriales</taxon>
        <taxon>Chitinibacteraceae</taxon>
        <taxon>Amantichitinum</taxon>
    </lineage>
</organism>
<proteinExistence type="predicted"/>
<dbReference type="RefSeq" id="WP_053937514.1">
    <property type="nucleotide sequence ID" value="NZ_LAQT01000007.1"/>
</dbReference>
<dbReference type="EC" id="2.1.1.198" evidence="1"/>
<dbReference type="InterPro" id="IPR014776">
    <property type="entry name" value="4pyrrole_Mease_sub2"/>
</dbReference>
<keyword evidence="1" id="KW-0808">Transferase</keyword>
<dbReference type="PATRIC" id="fig|857265.3.peg.1909"/>
<keyword evidence="1" id="KW-0489">Methyltransferase</keyword>
<dbReference type="CDD" id="cd11649">
    <property type="entry name" value="RsmI_like"/>
    <property type="match status" value="1"/>
</dbReference>
<dbReference type="OrthoDB" id="7061662at2"/>
<protein>
    <submittedName>
        <fullName evidence="1">Ribosomal RNA small subunit methyltransferase I</fullName>
        <ecNumber evidence="1">2.1.1.198</ecNumber>
    </submittedName>
</protein>
<keyword evidence="2" id="KW-1185">Reference proteome</keyword>
<dbReference type="InterPro" id="IPR008189">
    <property type="entry name" value="rRNA_ssu_MeTfrase_I"/>
</dbReference>
<dbReference type="STRING" id="857265.WG78_09275"/>
<sequence>MSQLGTLYLLPVPLGEDSFNAVIPADVRAKAQTLTHFIVEAPKTARAMLKLFETPHELRSLSMHELNEHTKDDELAALLAPLLAGHDVGLMSEAGCPGVADPGANLIRLAHSRQIRVAPLVGPSSILLALMASGANGQKFRFNGYLPSEPAARIDAIRKLENDSRQNHQAEIFIETPYRNGALFESLTNTLKAQTLLTVARDLTTADELTASYPVSQWKHQSPPDLHKRPTVFVIYAG</sequence>
<dbReference type="Gene3D" id="3.40.1010.10">
    <property type="entry name" value="Cobalt-precorrin-4 Transmethylase, Domain 1"/>
    <property type="match status" value="1"/>
</dbReference>
<dbReference type="EMBL" id="LAQT01000007">
    <property type="protein sequence ID" value="KPC53270.1"/>
    <property type="molecule type" value="Genomic_DNA"/>
</dbReference>
<dbReference type="Gene3D" id="3.30.950.10">
    <property type="entry name" value="Methyltransferase, Cobalt-precorrin-4 Transmethylase, Domain 2"/>
    <property type="match status" value="1"/>
</dbReference>
<dbReference type="SUPFAM" id="SSF53790">
    <property type="entry name" value="Tetrapyrrole methylase"/>
    <property type="match status" value="1"/>
</dbReference>
<name>A0A0N0XJ41_9NEIS</name>
<dbReference type="InterPro" id="IPR014777">
    <property type="entry name" value="4pyrrole_Mease_sub1"/>
</dbReference>
<dbReference type="GO" id="GO:0008168">
    <property type="term" value="F:methyltransferase activity"/>
    <property type="evidence" value="ECO:0007669"/>
    <property type="project" value="UniProtKB-KW"/>
</dbReference>
<dbReference type="PANTHER" id="PTHR46111">
    <property type="entry name" value="RIBOSOMAL RNA SMALL SUBUNIT METHYLTRANSFERASE I"/>
    <property type="match status" value="1"/>
</dbReference>
<comment type="caution">
    <text evidence="1">The sequence shown here is derived from an EMBL/GenBank/DDBJ whole genome shotgun (WGS) entry which is preliminary data.</text>
</comment>
<evidence type="ECO:0000313" key="2">
    <source>
        <dbReference type="Proteomes" id="UP000037939"/>
    </source>
</evidence>
<gene>
    <name evidence="1" type="primary">rsmI_1</name>
    <name evidence="1" type="ORF">WG78_09275</name>
</gene>
<reference evidence="1 2" key="1">
    <citation type="submission" date="2015-07" db="EMBL/GenBank/DDBJ databases">
        <title>Draft genome sequence of the Amantichitinum ursilacus IGB-41, a new chitin-degrading bacterium.</title>
        <authorList>
            <person name="Kirstahler P."/>
            <person name="Guenther M."/>
            <person name="Grumaz C."/>
            <person name="Rupp S."/>
            <person name="Zibek S."/>
            <person name="Sohn K."/>
        </authorList>
    </citation>
    <scope>NUCLEOTIDE SEQUENCE [LARGE SCALE GENOMIC DNA]</scope>
    <source>
        <strain evidence="1 2">IGB-41</strain>
    </source>
</reference>
<accession>A0A0N0XJ41</accession>
<dbReference type="PANTHER" id="PTHR46111:SF2">
    <property type="entry name" value="SAM-DEPENDENT METHYLTRANSFERASE"/>
    <property type="match status" value="1"/>
</dbReference>
<evidence type="ECO:0000313" key="1">
    <source>
        <dbReference type="EMBL" id="KPC53270.1"/>
    </source>
</evidence>
<dbReference type="PIRSF" id="PIRSF005917">
    <property type="entry name" value="MTase_YraL"/>
    <property type="match status" value="1"/>
</dbReference>
<dbReference type="AlphaFoldDB" id="A0A0N0XJ41"/>
<dbReference type="Proteomes" id="UP000037939">
    <property type="component" value="Unassembled WGS sequence"/>
</dbReference>
<dbReference type="InterPro" id="IPR035996">
    <property type="entry name" value="4pyrrol_Methylase_sf"/>
</dbReference>
<dbReference type="GO" id="GO:0032259">
    <property type="term" value="P:methylation"/>
    <property type="evidence" value="ECO:0007669"/>
    <property type="project" value="UniProtKB-KW"/>
</dbReference>